<dbReference type="InterPro" id="IPR012446">
    <property type="entry name" value="CRAC_channel"/>
</dbReference>
<dbReference type="GO" id="GO:0015279">
    <property type="term" value="F:store-operated calcium channel activity"/>
    <property type="evidence" value="ECO:0007669"/>
    <property type="project" value="TreeGrafter"/>
</dbReference>
<dbReference type="Pfam" id="PF07856">
    <property type="entry name" value="Orai-1"/>
    <property type="match status" value="1"/>
</dbReference>
<dbReference type="PANTHER" id="PTHR31501">
    <property type="entry name" value="CALCIUM RELEASE-ACTIVATED CALCIUM CHANNEL PROTEIN 1"/>
    <property type="match status" value="1"/>
</dbReference>
<feature type="transmembrane region" description="Helical" evidence="6">
    <location>
        <begin position="182"/>
        <end position="206"/>
    </location>
</feature>
<sequence length="256" mass="28139">MGLLRTEMASEKEAMMASPYGAAGDAAGVYLSPQDHYEKTTLLLARSKLKASSRTSALLSGFAMVAMVEMDLKNGLPPGLLIAFSVCTVVLVSVHLLALMISTCLLPHVEVAAGHTLDNTATGPLLPQYAPEKNKEGLYQPHLHMRKYIELAWMCSTVFGIMLFLMEIGLIVWVQFYPVSRVSAYVATCVLVPIILLFLVVIYKFYQRVINSRLNLFDHMLSQSSHGFTEGEEHSVASMQTDDGGETRVVNGMHIV</sequence>
<evidence type="ECO:0000256" key="4">
    <source>
        <dbReference type="ARBA" id="ARBA00022989"/>
    </source>
</evidence>
<dbReference type="OrthoDB" id="61124at2759"/>
<evidence type="ECO:0000256" key="2">
    <source>
        <dbReference type="ARBA" id="ARBA00008062"/>
    </source>
</evidence>
<dbReference type="Proteomes" id="UP000694843">
    <property type="component" value="Unplaced"/>
</dbReference>
<evidence type="ECO:0000313" key="7">
    <source>
        <dbReference type="Proteomes" id="UP000694843"/>
    </source>
</evidence>
<keyword evidence="7" id="KW-1185">Reference proteome</keyword>
<evidence type="ECO:0000256" key="5">
    <source>
        <dbReference type="ARBA" id="ARBA00023136"/>
    </source>
</evidence>
<reference evidence="8" key="1">
    <citation type="submission" date="2025-08" db="UniProtKB">
        <authorList>
            <consortium name="RefSeq"/>
        </authorList>
    </citation>
    <scope>IDENTIFICATION</scope>
    <source>
        <tissue evidence="8">Whole organism</tissue>
    </source>
</reference>
<dbReference type="CTD" id="37040"/>
<keyword evidence="4 6" id="KW-1133">Transmembrane helix</keyword>
<organism evidence="7 8">
    <name type="scientific">Hyalella azteca</name>
    <name type="common">Amphipod</name>
    <dbReference type="NCBI Taxonomy" id="294128"/>
    <lineage>
        <taxon>Eukaryota</taxon>
        <taxon>Metazoa</taxon>
        <taxon>Ecdysozoa</taxon>
        <taxon>Arthropoda</taxon>
        <taxon>Crustacea</taxon>
        <taxon>Multicrustacea</taxon>
        <taxon>Malacostraca</taxon>
        <taxon>Eumalacostraca</taxon>
        <taxon>Peracarida</taxon>
        <taxon>Amphipoda</taxon>
        <taxon>Senticaudata</taxon>
        <taxon>Talitrida</taxon>
        <taxon>Talitroidea</taxon>
        <taxon>Hyalellidae</taxon>
        <taxon>Hyalella</taxon>
    </lineage>
</organism>
<dbReference type="AlphaFoldDB" id="A0A8B7PET3"/>
<evidence type="ECO:0000256" key="3">
    <source>
        <dbReference type="ARBA" id="ARBA00022692"/>
    </source>
</evidence>
<evidence type="ECO:0000256" key="6">
    <source>
        <dbReference type="SAM" id="Phobius"/>
    </source>
</evidence>
<dbReference type="RefSeq" id="XP_018024628.1">
    <property type="nucleotide sequence ID" value="XM_018169139.2"/>
</dbReference>
<comment type="subcellular location">
    <subcellularLocation>
        <location evidence="1">Membrane</location>
        <topology evidence="1">Multi-pass membrane protein</topology>
    </subcellularLocation>
</comment>
<dbReference type="Gene3D" id="1.20.140.140">
    <property type="entry name" value="Calcium release-activated calcium channel protein Orai"/>
    <property type="match status" value="1"/>
</dbReference>
<dbReference type="OMA" id="LEMEYNY"/>
<keyword evidence="3 6" id="KW-0812">Transmembrane</keyword>
<protein>
    <submittedName>
        <fullName evidence="8">Calcium release-activated calcium channel protein 1 isoform X1</fullName>
    </submittedName>
</protein>
<dbReference type="PANTHER" id="PTHR31501:SF7">
    <property type="entry name" value="CALCIUM RELEASE-ACTIVATED CALCIUM CHANNEL PROTEIN 1"/>
    <property type="match status" value="1"/>
</dbReference>
<dbReference type="GO" id="GO:0002115">
    <property type="term" value="P:store-operated calcium entry"/>
    <property type="evidence" value="ECO:0007669"/>
    <property type="project" value="TreeGrafter"/>
</dbReference>
<feature type="transmembrane region" description="Helical" evidence="6">
    <location>
        <begin position="80"/>
        <end position="101"/>
    </location>
</feature>
<dbReference type="InterPro" id="IPR038350">
    <property type="entry name" value="Orai_sf"/>
</dbReference>
<dbReference type="GeneID" id="108680339"/>
<dbReference type="KEGG" id="hazt:108680339"/>
<evidence type="ECO:0000313" key="8">
    <source>
        <dbReference type="RefSeq" id="XP_018024628.1"/>
    </source>
</evidence>
<proteinExistence type="inferred from homology"/>
<feature type="transmembrane region" description="Helical" evidence="6">
    <location>
        <begin position="151"/>
        <end position="176"/>
    </location>
</feature>
<comment type="similarity">
    <text evidence="2">Belongs to the Orai family.</text>
</comment>
<accession>A0A8B7PET3</accession>
<evidence type="ECO:0000256" key="1">
    <source>
        <dbReference type="ARBA" id="ARBA00004141"/>
    </source>
</evidence>
<dbReference type="GO" id="GO:0016020">
    <property type="term" value="C:membrane"/>
    <property type="evidence" value="ECO:0007669"/>
    <property type="project" value="UniProtKB-SubCell"/>
</dbReference>
<keyword evidence="5 6" id="KW-0472">Membrane</keyword>
<gene>
    <name evidence="8" type="primary">LOC108680339</name>
</gene>
<name>A0A8B7PET3_HYAAZ</name>